<dbReference type="GO" id="GO:0042910">
    <property type="term" value="F:xenobiotic transmembrane transporter activity"/>
    <property type="evidence" value="ECO:0007669"/>
    <property type="project" value="InterPro"/>
</dbReference>
<gene>
    <name evidence="14" type="ordered locus">Clole_3874</name>
</gene>
<dbReference type="Pfam" id="PF01554">
    <property type="entry name" value="MatE"/>
    <property type="match status" value="2"/>
</dbReference>
<evidence type="ECO:0000313" key="14">
    <source>
        <dbReference type="EMBL" id="ADZ85554.1"/>
    </source>
</evidence>
<evidence type="ECO:0000313" key="15">
    <source>
        <dbReference type="Proteomes" id="UP000008467"/>
    </source>
</evidence>
<reference evidence="14 15" key="1">
    <citation type="journal article" date="2011" name="J. Bacteriol.">
        <title>Complete genome sequence of the cellulose-degrading bacterium Cellulosilyticum lentocellum.</title>
        <authorList>
            <consortium name="US DOE Joint Genome Institute"/>
            <person name="Miller D.A."/>
            <person name="Suen G."/>
            <person name="Bruce D."/>
            <person name="Copeland A."/>
            <person name="Cheng J.F."/>
            <person name="Detter C."/>
            <person name="Goodwin L.A."/>
            <person name="Han C.S."/>
            <person name="Hauser L.J."/>
            <person name="Land M.L."/>
            <person name="Lapidus A."/>
            <person name="Lucas S."/>
            <person name="Meincke L."/>
            <person name="Pitluck S."/>
            <person name="Tapia R."/>
            <person name="Teshima H."/>
            <person name="Woyke T."/>
            <person name="Fox B.G."/>
            <person name="Angert E.R."/>
            <person name="Currie C.R."/>
        </authorList>
    </citation>
    <scope>NUCLEOTIDE SEQUENCE [LARGE SCALE GENOMIC DNA]</scope>
    <source>
        <strain evidence="15">ATCC 49066 / DSM 5427 / NCIMB 11756 / RHM5</strain>
    </source>
</reference>
<evidence type="ECO:0000256" key="8">
    <source>
        <dbReference type="ARBA" id="ARBA00022692"/>
    </source>
</evidence>
<evidence type="ECO:0000256" key="6">
    <source>
        <dbReference type="ARBA" id="ARBA00022449"/>
    </source>
</evidence>
<dbReference type="EMBL" id="CP002582">
    <property type="protein sequence ID" value="ADZ85554.1"/>
    <property type="molecule type" value="Genomic_DNA"/>
</dbReference>
<keyword evidence="15" id="KW-1185">Reference proteome</keyword>
<dbReference type="CDD" id="cd13138">
    <property type="entry name" value="MATE_yoeA_like"/>
    <property type="match status" value="1"/>
</dbReference>
<dbReference type="AlphaFoldDB" id="F2JJF9"/>
<dbReference type="Proteomes" id="UP000008467">
    <property type="component" value="Chromosome"/>
</dbReference>
<dbReference type="InterPro" id="IPR002528">
    <property type="entry name" value="MATE_fam"/>
</dbReference>
<evidence type="ECO:0000256" key="10">
    <source>
        <dbReference type="ARBA" id="ARBA00023065"/>
    </source>
</evidence>
<keyword evidence="6" id="KW-0050">Antiport</keyword>
<feature type="transmembrane region" description="Helical" evidence="13">
    <location>
        <begin position="317"/>
        <end position="343"/>
    </location>
</feature>
<keyword evidence="8 13" id="KW-0812">Transmembrane</keyword>
<dbReference type="InterPro" id="IPR050222">
    <property type="entry name" value="MATE_MdtK"/>
</dbReference>
<dbReference type="PANTHER" id="PTHR43298">
    <property type="entry name" value="MULTIDRUG RESISTANCE PROTEIN NORM-RELATED"/>
    <property type="match status" value="1"/>
</dbReference>
<evidence type="ECO:0000256" key="13">
    <source>
        <dbReference type="SAM" id="Phobius"/>
    </source>
</evidence>
<protein>
    <recommendedName>
        <fullName evidence="4">Probable multidrug resistance protein NorM</fullName>
    </recommendedName>
    <alternativeName>
        <fullName evidence="12">Multidrug-efflux transporter</fullName>
    </alternativeName>
</protein>
<feature type="transmembrane region" description="Helical" evidence="13">
    <location>
        <begin position="165"/>
        <end position="187"/>
    </location>
</feature>
<name>F2JJF9_CELLD</name>
<dbReference type="GO" id="GO:0006811">
    <property type="term" value="P:monoatomic ion transport"/>
    <property type="evidence" value="ECO:0007669"/>
    <property type="project" value="UniProtKB-KW"/>
</dbReference>
<evidence type="ECO:0000256" key="12">
    <source>
        <dbReference type="ARBA" id="ARBA00031636"/>
    </source>
</evidence>
<proteinExistence type="inferred from homology"/>
<feature type="transmembrane region" description="Helical" evidence="13">
    <location>
        <begin position="193"/>
        <end position="213"/>
    </location>
</feature>
<dbReference type="eggNOG" id="COG0534">
    <property type="taxonomic scope" value="Bacteria"/>
</dbReference>
<feature type="transmembrane region" description="Helical" evidence="13">
    <location>
        <begin position="390"/>
        <end position="413"/>
    </location>
</feature>
<dbReference type="PIRSF" id="PIRSF006603">
    <property type="entry name" value="DinF"/>
    <property type="match status" value="1"/>
</dbReference>
<comment type="subcellular location">
    <subcellularLocation>
        <location evidence="2">Cell membrane</location>
        <topology evidence="2">Multi-pass membrane protein</topology>
    </subcellularLocation>
</comment>
<comment type="function">
    <text evidence="1">Multidrug efflux pump.</text>
</comment>
<dbReference type="HOGENOM" id="CLU_012893_5_0_9"/>
<feature type="transmembrane region" description="Helical" evidence="13">
    <location>
        <begin position="55"/>
        <end position="80"/>
    </location>
</feature>
<dbReference type="RefSeq" id="WP_013658828.1">
    <property type="nucleotide sequence ID" value="NC_015275.1"/>
</dbReference>
<feature type="transmembrane region" description="Helical" evidence="13">
    <location>
        <begin position="355"/>
        <end position="378"/>
    </location>
</feature>
<keyword evidence="9 13" id="KW-1133">Transmembrane helix</keyword>
<evidence type="ECO:0000256" key="2">
    <source>
        <dbReference type="ARBA" id="ARBA00004651"/>
    </source>
</evidence>
<keyword evidence="10" id="KW-0406">Ion transport</keyword>
<evidence type="ECO:0000256" key="11">
    <source>
        <dbReference type="ARBA" id="ARBA00023136"/>
    </source>
</evidence>
<evidence type="ECO:0000256" key="4">
    <source>
        <dbReference type="ARBA" id="ARBA00020268"/>
    </source>
</evidence>
<evidence type="ECO:0000256" key="3">
    <source>
        <dbReference type="ARBA" id="ARBA00010199"/>
    </source>
</evidence>
<feature type="transmembrane region" description="Helical" evidence="13">
    <location>
        <begin position="138"/>
        <end position="158"/>
    </location>
</feature>
<feature type="transmembrane region" description="Helical" evidence="13">
    <location>
        <begin position="92"/>
        <end position="118"/>
    </location>
</feature>
<dbReference type="PANTHER" id="PTHR43298:SF2">
    <property type="entry name" value="FMN_FAD EXPORTER YEEO-RELATED"/>
    <property type="match status" value="1"/>
</dbReference>
<organism evidence="14 15">
    <name type="scientific">Cellulosilyticum lentocellum (strain ATCC 49066 / DSM 5427 / NCIMB 11756 / RHM5)</name>
    <name type="common">Clostridium lentocellum</name>
    <dbReference type="NCBI Taxonomy" id="642492"/>
    <lineage>
        <taxon>Bacteria</taxon>
        <taxon>Bacillati</taxon>
        <taxon>Bacillota</taxon>
        <taxon>Clostridia</taxon>
        <taxon>Lachnospirales</taxon>
        <taxon>Cellulosilyticaceae</taxon>
        <taxon>Cellulosilyticum</taxon>
    </lineage>
</organism>
<feature type="transmembrane region" description="Helical" evidence="13">
    <location>
        <begin position="419"/>
        <end position="439"/>
    </location>
</feature>
<dbReference type="KEGG" id="cle:Clole_3874"/>
<dbReference type="GO" id="GO:0005886">
    <property type="term" value="C:plasma membrane"/>
    <property type="evidence" value="ECO:0007669"/>
    <property type="project" value="UniProtKB-SubCell"/>
</dbReference>
<dbReference type="InterPro" id="IPR048279">
    <property type="entry name" value="MdtK-like"/>
</dbReference>
<evidence type="ECO:0000256" key="5">
    <source>
        <dbReference type="ARBA" id="ARBA00022448"/>
    </source>
</evidence>
<dbReference type="NCBIfam" id="TIGR00797">
    <property type="entry name" value="matE"/>
    <property type="match status" value="1"/>
</dbReference>
<evidence type="ECO:0000256" key="1">
    <source>
        <dbReference type="ARBA" id="ARBA00003408"/>
    </source>
</evidence>
<evidence type="ECO:0000256" key="9">
    <source>
        <dbReference type="ARBA" id="ARBA00022989"/>
    </source>
</evidence>
<evidence type="ECO:0000256" key="7">
    <source>
        <dbReference type="ARBA" id="ARBA00022475"/>
    </source>
</evidence>
<keyword evidence="11 13" id="KW-0472">Membrane</keyword>
<sequence>MMKDMTEGTPSKVLLGFAFPMMLSGMFQQFYNIADSVIAGQFAGSNAVAAVGASYPITMLFIAIATGSGVGCSVIVSNFFGAKDYAKLKTTITTSIITIIILSLGLTLLGTIICNPLMHLMNTPPDIFGDSALYLRIYIWGLIFLFVYNITTSIFNGLGDSKTPLYFLIFSSLFNVVLDYVFVAHFGLGVAGVAWATFIAQGISSILSISCLIGRIKKLKTTKHYEYFSWSILGHISHIAIPSILQQSIVSIGQLLVQALVNSYGTTVLYGYSAAIKIDSFFKIVIISMGNAVSNFTAQNLGGQKPERVKKGYTSSLLVMLTYCIVTFIICLVFSPTLIGIFLDSKTDPTLIKDVISIGTSYMIIVSAGYFACAVLLVNNGILRGSAYMLGFTTATLTDLFVRVGAAYILAHWFGYSAIWYSIPLGWGIGTLVSFGFCFKNMRKLSLHSS</sequence>
<dbReference type="GO" id="GO:0015297">
    <property type="term" value="F:antiporter activity"/>
    <property type="evidence" value="ECO:0007669"/>
    <property type="project" value="UniProtKB-KW"/>
</dbReference>
<keyword evidence="5" id="KW-0813">Transport</keyword>
<accession>F2JJF9</accession>
<comment type="similarity">
    <text evidence="3">Belongs to the multi antimicrobial extrusion (MATE) (TC 2.A.66.1) family.</text>
</comment>
<keyword evidence="7" id="KW-1003">Cell membrane</keyword>
<dbReference type="STRING" id="642492.Clole_3874"/>